<dbReference type="SUPFAM" id="SSF56219">
    <property type="entry name" value="DNase I-like"/>
    <property type="match status" value="1"/>
</dbReference>
<dbReference type="InterPro" id="IPR036691">
    <property type="entry name" value="Endo/exonu/phosph_ase_sf"/>
</dbReference>
<dbReference type="InterPro" id="IPR005135">
    <property type="entry name" value="Endo/exonuclease/phosphatase"/>
</dbReference>
<dbReference type="PANTHER" id="PTHR33395">
    <property type="entry name" value="TRANSCRIPTASE, PUTATIVE-RELATED-RELATED"/>
    <property type="match status" value="1"/>
</dbReference>
<evidence type="ECO:0000313" key="2">
    <source>
        <dbReference type="EMBL" id="KAK2720989.1"/>
    </source>
</evidence>
<protein>
    <recommendedName>
        <fullName evidence="1">Endonuclease/exonuclease/phosphatase domain-containing protein</fullName>
    </recommendedName>
</protein>
<sequence length="367" mass="42230">MFVLSSIYRSPSSPCQLSSQRAITEMTQFILCNFPKATLLMTGDFNLPTVFWMDGQGVNRSSLEQNPLIQVLADNFLYQTVTVPTRIRPGQNPSTLDLVITNDPEKVIGTQTLSPIGSSDHMPVLSSIQLSSKPSKYTKQSFTNYKMMVEELIDANLEILISYDMEASWLILKNTLLESLAKHTSMTWKKKPKTLPFLTPKIKKLCNRKKKLWEKFVKQKTTTVYEKYKIARNLLRKETWKLTVNYKEHLAKNVKENPKLFWKHISLRKPGRHSVPDLENNSSVSSYSFVSENQLEWINFVSMCMDVAMAKSCHITGFVGDVKKVSSEYNKKNISDFTELKTQMIQHLNALKIRISEHFPPLEKHLD</sequence>
<keyword evidence="3" id="KW-1185">Reference proteome</keyword>
<dbReference type="Gene3D" id="3.60.10.10">
    <property type="entry name" value="Endonuclease/exonuclease/phosphatase"/>
    <property type="match status" value="1"/>
</dbReference>
<gene>
    <name evidence="2" type="ORF">QYM36_004767</name>
</gene>
<reference evidence="2" key="1">
    <citation type="submission" date="2023-07" db="EMBL/GenBank/DDBJ databases">
        <title>Chromosome-level genome assembly of Artemia franciscana.</title>
        <authorList>
            <person name="Jo E."/>
        </authorList>
    </citation>
    <scope>NUCLEOTIDE SEQUENCE</scope>
    <source>
        <tissue evidence="2">Whole body</tissue>
    </source>
</reference>
<accession>A0AA88LCC7</accession>
<organism evidence="2 3">
    <name type="scientific">Artemia franciscana</name>
    <name type="common">Brine shrimp</name>
    <name type="synonym">Artemia sanfranciscana</name>
    <dbReference type="NCBI Taxonomy" id="6661"/>
    <lineage>
        <taxon>Eukaryota</taxon>
        <taxon>Metazoa</taxon>
        <taxon>Ecdysozoa</taxon>
        <taxon>Arthropoda</taxon>
        <taxon>Crustacea</taxon>
        <taxon>Branchiopoda</taxon>
        <taxon>Anostraca</taxon>
        <taxon>Artemiidae</taxon>
        <taxon>Artemia</taxon>
    </lineage>
</organism>
<dbReference type="GO" id="GO:0003824">
    <property type="term" value="F:catalytic activity"/>
    <property type="evidence" value="ECO:0007669"/>
    <property type="project" value="InterPro"/>
</dbReference>
<evidence type="ECO:0000313" key="3">
    <source>
        <dbReference type="Proteomes" id="UP001187531"/>
    </source>
</evidence>
<dbReference type="EMBL" id="JAVRJZ010000007">
    <property type="protein sequence ID" value="KAK2720989.1"/>
    <property type="molecule type" value="Genomic_DNA"/>
</dbReference>
<name>A0AA88LCC7_ARTSF</name>
<comment type="caution">
    <text evidence="2">The sequence shown here is derived from an EMBL/GenBank/DDBJ whole genome shotgun (WGS) entry which is preliminary data.</text>
</comment>
<dbReference type="GO" id="GO:0007508">
    <property type="term" value="P:larval heart development"/>
    <property type="evidence" value="ECO:0007669"/>
    <property type="project" value="TreeGrafter"/>
</dbReference>
<proteinExistence type="predicted"/>
<evidence type="ECO:0000259" key="1">
    <source>
        <dbReference type="Pfam" id="PF14529"/>
    </source>
</evidence>
<dbReference type="AlphaFoldDB" id="A0AA88LCC7"/>
<feature type="domain" description="Endonuclease/exonuclease/phosphatase" evidence="1">
    <location>
        <begin position="3"/>
        <end position="124"/>
    </location>
</feature>
<dbReference type="Pfam" id="PF14529">
    <property type="entry name" value="Exo_endo_phos_2"/>
    <property type="match status" value="1"/>
</dbReference>
<dbReference type="Proteomes" id="UP001187531">
    <property type="component" value="Unassembled WGS sequence"/>
</dbReference>
<dbReference type="GO" id="GO:0061343">
    <property type="term" value="P:cell adhesion involved in heart morphogenesis"/>
    <property type="evidence" value="ECO:0007669"/>
    <property type="project" value="TreeGrafter"/>
</dbReference>
<dbReference type="GO" id="GO:0031012">
    <property type="term" value="C:extracellular matrix"/>
    <property type="evidence" value="ECO:0007669"/>
    <property type="project" value="TreeGrafter"/>
</dbReference>
<dbReference type="PANTHER" id="PTHR33395:SF22">
    <property type="entry name" value="REVERSE TRANSCRIPTASE DOMAIN-CONTAINING PROTEIN"/>
    <property type="match status" value="1"/>
</dbReference>